<dbReference type="Pfam" id="PF07291">
    <property type="entry name" value="MauE"/>
    <property type="match status" value="1"/>
</dbReference>
<feature type="transmembrane region" description="Helical" evidence="6">
    <location>
        <begin position="75"/>
        <end position="98"/>
    </location>
</feature>
<evidence type="ECO:0000313" key="8">
    <source>
        <dbReference type="EMBL" id="MBR7836207.1"/>
    </source>
</evidence>
<dbReference type="GO" id="GO:0030416">
    <property type="term" value="P:methylamine metabolic process"/>
    <property type="evidence" value="ECO:0007669"/>
    <property type="project" value="InterPro"/>
</dbReference>
<dbReference type="RefSeq" id="WP_212530689.1">
    <property type="nucleotide sequence ID" value="NZ_JAGSOG010000130.1"/>
</dbReference>
<keyword evidence="2 6" id="KW-0812">Transmembrane</keyword>
<organism evidence="8 9">
    <name type="scientific">Actinospica durhamensis</name>
    <dbReference type="NCBI Taxonomy" id="1508375"/>
    <lineage>
        <taxon>Bacteria</taxon>
        <taxon>Bacillati</taxon>
        <taxon>Actinomycetota</taxon>
        <taxon>Actinomycetes</taxon>
        <taxon>Catenulisporales</taxon>
        <taxon>Actinospicaceae</taxon>
        <taxon>Actinospica</taxon>
    </lineage>
</organism>
<evidence type="ECO:0000256" key="3">
    <source>
        <dbReference type="ARBA" id="ARBA00022989"/>
    </source>
</evidence>
<comment type="subcellular location">
    <subcellularLocation>
        <location evidence="1">Membrane</location>
        <topology evidence="1">Multi-pass membrane protein</topology>
    </subcellularLocation>
</comment>
<feature type="region of interest" description="Disordered" evidence="5">
    <location>
        <begin position="1"/>
        <end position="27"/>
    </location>
</feature>
<evidence type="ECO:0000256" key="5">
    <source>
        <dbReference type="SAM" id="MobiDB-lite"/>
    </source>
</evidence>
<feature type="domain" description="Methylamine utilisation protein MauE" evidence="7">
    <location>
        <begin position="35"/>
        <end position="168"/>
    </location>
</feature>
<keyword evidence="3 6" id="KW-1133">Transmembrane helix</keyword>
<evidence type="ECO:0000256" key="6">
    <source>
        <dbReference type="SAM" id="Phobius"/>
    </source>
</evidence>
<dbReference type="GO" id="GO:0016020">
    <property type="term" value="C:membrane"/>
    <property type="evidence" value="ECO:0007669"/>
    <property type="project" value="UniProtKB-SubCell"/>
</dbReference>
<dbReference type="EMBL" id="JAGSOG010000130">
    <property type="protein sequence ID" value="MBR7836207.1"/>
    <property type="molecule type" value="Genomic_DNA"/>
</dbReference>
<dbReference type="InterPro" id="IPR009908">
    <property type="entry name" value="Methylamine_util_MauE"/>
</dbReference>
<reference evidence="8" key="1">
    <citation type="submission" date="2021-04" db="EMBL/GenBank/DDBJ databases">
        <title>Genome based classification of Actinospica acidithermotolerans sp. nov., an actinobacterium isolated from an Indonesian hot spring.</title>
        <authorList>
            <person name="Kusuma A.B."/>
            <person name="Putra K.E."/>
            <person name="Nafisah S."/>
            <person name="Loh J."/>
            <person name="Nouioui I."/>
            <person name="Goodfellow M."/>
        </authorList>
    </citation>
    <scope>NUCLEOTIDE SEQUENCE</scope>
    <source>
        <strain evidence="8">CSCA 57</strain>
    </source>
</reference>
<accession>A0A941EQP5</accession>
<name>A0A941EQP5_9ACTN</name>
<proteinExistence type="predicted"/>
<comment type="caution">
    <text evidence="8">The sequence shown here is derived from an EMBL/GenBank/DDBJ whole genome shotgun (WGS) entry which is preliminary data.</text>
</comment>
<keyword evidence="9" id="KW-1185">Reference proteome</keyword>
<evidence type="ECO:0000256" key="2">
    <source>
        <dbReference type="ARBA" id="ARBA00022692"/>
    </source>
</evidence>
<evidence type="ECO:0000256" key="1">
    <source>
        <dbReference type="ARBA" id="ARBA00004141"/>
    </source>
</evidence>
<evidence type="ECO:0000313" key="9">
    <source>
        <dbReference type="Proteomes" id="UP000675781"/>
    </source>
</evidence>
<dbReference type="Proteomes" id="UP000675781">
    <property type="component" value="Unassembled WGS sequence"/>
</dbReference>
<sequence>MATKGAVTGKNTKDAQDVQAEPPSSWHPRLDAHSPWISLVARVALGVMWLYYALPKLATPTQNVADVRNFRILPGGLITAFAYGQPYLELALGLLLIIGLGTRLLALLSGVLLLVYIGGIISLGARGIHITCGCGGAGAAVDAGQTRYILDVLRDVLYLIPALWLLWRPKSRFSADQALLP</sequence>
<evidence type="ECO:0000256" key="4">
    <source>
        <dbReference type="ARBA" id="ARBA00023136"/>
    </source>
</evidence>
<evidence type="ECO:0000259" key="7">
    <source>
        <dbReference type="Pfam" id="PF07291"/>
    </source>
</evidence>
<gene>
    <name evidence="8" type="ORF">KDL01_23215</name>
</gene>
<protein>
    <submittedName>
        <fullName evidence="8">DoxX family membrane protein</fullName>
    </submittedName>
</protein>
<dbReference type="AlphaFoldDB" id="A0A941EQP5"/>
<feature type="transmembrane region" description="Helical" evidence="6">
    <location>
        <begin position="36"/>
        <end position="54"/>
    </location>
</feature>
<feature type="transmembrane region" description="Helical" evidence="6">
    <location>
        <begin position="104"/>
        <end position="123"/>
    </location>
</feature>
<keyword evidence="4 6" id="KW-0472">Membrane</keyword>